<evidence type="ECO:0000313" key="9">
    <source>
        <dbReference type="EMBL" id="JAG72817.1"/>
    </source>
</evidence>
<keyword evidence="7" id="KW-0175">Coiled coil</keyword>
<gene>
    <name evidence="9" type="primary">BRMS1L</name>
    <name evidence="11" type="synonym">LOC105266426</name>
    <name evidence="9" type="ORF">g.63858</name>
</gene>
<dbReference type="GO" id="GO:0005654">
    <property type="term" value="C:nucleoplasm"/>
    <property type="evidence" value="ECO:0007669"/>
    <property type="project" value="UniProtKB-ARBA"/>
</dbReference>
<keyword evidence="4" id="KW-0804">Transcription</keyword>
<feature type="region of interest" description="Disordered" evidence="8">
    <location>
        <begin position="1"/>
        <end position="56"/>
    </location>
</feature>
<evidence type="ECO:0000256" key="1">
    <source>
        <dbReference type="ARBA" id="ARBA00004123"/>
    </source>
</evidence>
<dbReference type="FunFam" id="1.20.5.1500:FF:000002">
    <property type="entry name" value="breast cancer metastasis-suppressor 1-like protein-A"/>
    <property type="match status" value="1"/>
</dbReference>
<evidence type="ECO:0000256" key="5">
    <source>
        <dbReference type="ARBA" id="ARBA00023242"/>
    </source>
</evidence>
<evidence type="ECO:0000313" key="11">
    <source>
        <dbReference type="RefSeq" id="XP_011302871.1"/>
    </source>
</evidence>
<sequence>MPIPESSRSEVAEMSQDSNHSSQSSVSEDSGADHSDSDDSSTMDEDDYERRRNQCQENVDDLERQFVLLKEQLYREQISQLNAKVREIEEETAEEYAVPLLHLQERMQTRIEVAEILLQMRRGNIQHKYEGEIKAAEDNLRNEKNILRNSIYSELQDKIRRLQEDKNNVDIHEDLWLSSTGRRRRNAKRKRTFYVSGPYIVYMLNESDILEDWALIRKSLSCRNSGILLHK</sequence>
<proteinExistence type="inferred from homology"/>
<evidence type="ECO:0000256" key="7">
    <source>
        <dbReference type="SAM" id="Coils"/>
    </source>
</evidence>
<accession>A0A0C9R513</accession>
<evidence type="ECO:0000256" key="4">
    <source>
        <dbReference type="ARBA" id="ARBA00023163"/>
    </source>
</evidence>
<reference evidence="11" key="2">
    <citation type="submission" date="2025-04" db="UniProtKB">
        <authorList>
            <consortium name="RefSeq"/>
        </authorList>
    </citation>
    <scope>IDENTIFICATION</scope>
    <source>
        <strain evidence="11">USDA-PBARC FA_bdor</strain>
        <tissue evidence="11">Whole organism</tissue>
    </source>
</reference>
<evidence type="ECO:0000256" key="2">
    <source>
        <dbReference type="ARBA" id="ARBA00022491"/>
    </source>
</evidence>
<dbReference type="GeneID" id="105266426"/>
<keyword evidence="2" id="KW-0678">Repressor</keyword>
<name>A0A0C9R513_9HYME</name>
<dbReference type="Proteomes" id="UP000694866">
    <property type="component" value="Unplaced"/>
</dbReference>
<keyword evidence="5" id="KW-0539">Nucleus</keyword>
<dbReference type="RefSeq" id="XP_011302871.1">
    <property type="nucleotide sequence ID" value="XM_011304569.1"/>
</dbReference>
<protein>
    <submittedName>
        <fullName evidence="9">BRMS1L protein</fullName>
    </submittedName>
    <submittedName>
        <fullName evidence="11">Breast cancer metastasis-suppressor 1-like protein</fullName>
    </submittedName>
</protein>
<dbReference type="Pfam" id="PF08598">
    <property type="entry name" value="Sds3"/>
    <property type="match status" value="1"/>
</dbReference>
<feature type="compositionally biased region" description="Low complexity" evidence="8">
    <location>
        <begin position="15"/>
        <end position="29"/>
    </location>
</feature>
<organism evidence="9">
    <name type="scientific">Fopius arisanus</name>
    <dbReference type="NCBI Taxonomy" id="64838"/>
    <lineage>
        <taxon>Eukaryota</taxon>
        <taxon>Metazoa</taxon>
        <taxon>Ecdysozoa</taxon>
        <taxon>Arthropoda</taxon>
        <taxon>Hexapoda</taxon>
        <taxon>Insecta</taxon>
        <taxon>Pterygota</taxon>
        <taxon>Neoptera</taxon>
        <taxon>Endopterygota</taxon>
        <taxon>Hymenoptera</taxon>
        <taxon>Apocrita</taxon>
        <taxon>Ichneumonoidea</taxon>
        <taxon>Braconidae</taxon>
        <taxon>Opiinae</taxon>
        <taxon>Fopius</taxon>
    </lineage>
</organism>
<comment type="similarity">
    <text evidence="6">Belongs to the BRMS1 family.</text>
</comment>
<evidence type="ECO:0000313" key="10">
    <source>
        <dbReference type="Proteomes" id="UP000694866"/>
    </source>
</evidence>
<dbReference type="InterPro" id="IPR013907">
    <property type="entry name" value="Sds3"/>
</dbReference>
<feature type="compositionally biased region" description="Acidic residues" evidence="8">
    <location>
        <begin position="38"/>
        <end position="47"/>
    </location>
</feature>
<comment type="subcellular location">
    <subcellularLocation>
        <location evidence="1">Nucleus</location>
    </subcellularLocation>
</comment>
<dbReference type="Gene3D" id="1.20.5.1500">
    <property type="match status" value="1"/>
</dbReference>
<feature type="coiled-coil region" evidence="7">
    <location>
        <begin position="126"/>
        <end position="172"/>
    </location>
</feature>
<dbReference type="PANTHER" id="PTHR21964">
    <property type="entry name" value="BREAST CANCER METASTASIS-SUPPRESSOR 1"/>
    <property type="match status" value="1"/>
</dbReference>
<dbReference type="EMBL" id="GBYB01003050">
    <property type="protein sequence ID" value="JAG72817.1"/>
    <property type="molecule type" value="Transcribed_RNA"/>
</dbReference>
<dbReference type="AlphaFoldDB" id="A0A0C9R513"/>
<dbReference type="GO" id="GO:0010468">
    <property type="term" value="P:regulation of gene expression"/>
    <property type="evidence" value="ECO:0007669"/>
    <property type="project" value="UniProtKB-ARBA"/>
</dbReference>
<accession>A0A9R1T542</accession>
<dbReference type="OrthoDB" id="20886at2759"/>
<dbReference type="KEGG" id="fas:105266426"/>
<evidence type="ECO:0000256" key="3">
    <source>
        <dbReference type="ARBA" id="ARBA00023015"/>
    </source>
</evidence>
<keyword evidence="3" id="KW-0805">Transcription regulation</keyword>
<reference evidence="9" key="1">
    <citation type="submission" date="2015-01" db="EMBL/GenBank/DDBJ databases">
        <title>Transcriptome Assembly of Fopius arisanus.</title>
        <authorList>
            <person name="Geib S."/>
        </authorList>
    </citation>
    <scope>NUCLEOTIDE SEQUENCE</scope>
</reference>
<dbReference type="SMART" id="SM01401">
    <property type="entry name" value="Sds3"/>
    <property type="match status" value="1"/>
</dbReference>
<evidence type="ECO:0000256" key="8">
    <source>
        <dbReference type="SAM" id="MobiDB-lite"/>
    </source>
</evidence>
<evidence type="ECO:0000256" key="6">
    <source>
        <dbReference type="ARBA" id="ARBA00038256"/>
    </source>
</evidence>
<keyword evidence="10" id="KW-1185">Reference proteome</keyword>